<evidence type="ECO:0000256" key="3">
    <source>
        <dbReference type="ARBA" id="ARBA00022692"/>
    </source>
</evidence>
<evidence type="ECO:0000313" key="8">
    <source>
        <dbReference type="Proteomes" id="UP000092993"/>
    </source>
</evidence>
<keyword evidence="8" id="KW-1185">Reference proteome</keyword>
<dbReference type="Proteomes" id="UP000092993">
    <property type="component" value="Unassembled WGS sequence"/>
</dbReference>
<dbReference type="EMBL" id="LUGG01000014">
    <property type="protein sequence ID" value="OBZ70450.1"/>
    <property type="molecule type" value="Genomic_DNA"/>
</dbReference>
<name>A0A1C7M0I9_GRIFR</name>
<feature type="transmembrane region" description="Helical" evidence="6">
    <location>
        <begin position="58"/>
        <end position="78"/>
    </location>
</feature>
<proteinExistence type="inferred from homology"/>
<organism evidence="7 8">
    <name type="scientific">Grifola frondosa</name>
    <name type="common">Maitake</name>
    <name type="synonym">Polyporus frondosus</name>
    <dbReference type="NCBI Taxonomy" id="5627"/>
    <lineage>
        <taxon>Eukaryota</taxon>
        <taxon>Fungi</taxon>
        <taxon>Dikarya</taxon>
        <taxon>Basidiomycota</taxon>
        <taxon>Agaricomycotina</taxon>
        <taxon>Agaricomycetes</taxon>
        <taxon>Polyporales</taxon>
        <taxon>Grifolaceae</taxon>
        <taxon>Grifola</taxon>
    </lineage>
</organism>
<dbReference type="InterPro" id="IPR038330">
    <property type="entry name" value="TspO/MBR-related_sf"/>
</dbReference>
<dbReference type="Pfam" id="PF03073">
    <property type="entry name" value="TspO_MBR"/>
    <property type="match status" value="1"/>
</dbReference>
<dbReference type="OrthoDB" id="8841220at2759"/>
<keyword evidence="3 6" id="KW-0812">Transmembrane</keyword>
<dbReference type="PANTHER" id="PTHR10057">
    <property type="entry name" value="PERIPHERAL-TYPE BENZODIAZEPINE RECEPTOR"/>
    <property type="match status" value="1"/>
</dbReference>
<evidence type="ECO:0000256" key="6">
    <source>
        <dbReference type="SAM" id="Phobius"/>
    </source>
</evidence>
<dbReference type="Gene3D" id="1.20.1260.100">
    <property type="entry name" value="TspO/MBR protein"/>
    <property type="match status" value="1"/>
</dbReference>
<feature type="transmembrane region" description="Helical" evidence="6">
    <location>
        <begin position="122"/>
        <end position="141"/>
    </location>
</feature>
<evidence type="ECO:0000256" key="5">
    <source>
        <dbReference type="ARBA" id="ARBA00023136"/>
    </source>
</evidence>
<dbReference type="FunFam" id="1.20.1260.100:FF:000001">
    <property type="entry name" value="translocator protein 2"/>
    <property type="match status" value="1"/>
</dbReference>
<dbReference type="GO" id="GO:0033013">
    <property type="term" value="P:tetrapyrrole metabolic process"/>
    <property type="evidence" value="ECO:0007669"/>
    <property type="project" value="UniProtKB-ARBA"/>
</dbReference>
<dbReference type="InterPro" id="IPR004307">
    <property type="entry name" value="TspO_MBR"/>
</dbReference>
<evidence type="ECO:0000256" key="4">
    <source>
        <dbReference type="ARBA" id="ARBA00022989"/>
    </source>
</evidence>
<dbReference type="AlphaFoldDB" id="A0A1C7M0I9"/>
<protein>
    <submittedName>
        <fullName evidence="7">Translocator protein</fullName>
    </submittedName>
</protein>
<keyword evidence="4 6" id="KW-1133">Transmembrane helix</keyword>
<evidence type="ECO:0000313" key="7">
    <source>
        <dbReference type="EMBL" id="OBZ70450.1"/>
    </source>
</evidence>
<dbReference type="GO" id="GO:0005741">
    <property type="term" value="C:mitochondrial outer membrane"/>
    <property type="evidence" value="ECO:0007669"/>
    <property type="project" value="TreeGrafter"/>
</dbReference>
<comment type="subcellular location">
    <subcellularLocation>
        <location evidence="1">Membrane</location>
        <topology evidence="1">Multi-pass membrane protein</topology>
    </subcellularLocation>
</comment>
<sequence>MSVIYLPNILLEIPRNSITAVGLPLVAGFLSGYPTGKVCKGQWYKSLTFPPGLPPRQVFPIVWGSLYFAMGYASHLAVKAFDESLTTARKSPTSIALTLYYAQLALNLAWSPLFFFKKQVGLALIDMGLLTGTTMYMTALLHEPTGGKSTYLLLPYCAWLSYATYINAVDTGLQSNRGDVLYKSGCKGSPCGAE</sequence>
<dbReference type="PANTHER" id="PTHR10057:SF0">
    <property type="entry name" value="TRANSLOCATOR PROTEIN"/>
    <property type="match status" value="1"/>
</dbReference>
<comment type="caution">
    <text evidence="7">The sequence shown here is derived from an EMBL/GenBank/DDBJ whole genome shotgun (WGS) entry which is preliminary data.</text>
</comment>
<dbReference type="CDD" id="cd15904">
    <property type="entry name" value="TSPO_MBR"/>
    <property type="match status" value="1"/>
</dbReference>
<dbReference type="OMA" id="SWYPINK"/>
<dbReference type="STRING" id="5627.A0A1C7M0I9"/>
<feature type="transmembrane region" description="Helical" evidence="6">
    <location>
        <begin position="99"/>
        <end position="116"/>
    </location>
</feature>
<evidence type="ECO:0000256" key="1">
    <source>
        <dbReference type="ARBA" id="ARBA00004141"/>
    </source>
</evidence>
<evidence type="ECO:0000256" key="2">
    <source>
        <dbReference type="ARBA" id="ARBA00007524"/>
    </source>
</evidence>
<comment type="similarity">
    <text evidence="2">Belongs to the TspO/BZRP family.</text>
</comment>
<accession>A0A1C7M0I9</accession>
<keyword evidence="5 6" id="KW-0472">Membrane</keyword>
<gene>
    <name evidence="7" type="primary">Tspo</name>
    <name evidence="7" type="ORF">A0H81_09975</name>
</gene>
<reference evidence="7 8" key="1">
    <citation type="submission" date="2016-03" db="EMBL/GenBank/DDBJ databases">
        <title>Whole genome sequencing of Grifola frondosa 9006-11.</title>
        <authorList>
            <person name="Min B."/>
            <person name="Park H."/>
            <person name="Kim J.-G."/>
            <person name="Cho H."/>
            <person name="Oh Y.-L."/>
            <person name="Kong W.-S."/>
            <person name="Choi I.-G."/>
        </authorList>
    </citation>
    <scope>NUCLEOTIDE SEQUENCE [LARGE SCALE GENOMIC DNA]</scope>
    <source>
        <strain evidence="7 8">9006-11</strain>
    </source>
</reference>